<protein>
    <recommendedName>
        <fullName evidence="4">P pilus assembly protein, chaperone PapD</fullName>
    </recommendedName>
</protein>
<keyword evidence="3" id="KW-1185">Reference proteome</keyword>
<dbReference type="STRING" id="1085623.GNIT_2257"/>
<dbReference type="InterPro" id="IPR008962">
    <property type="entry name" value="PapD-like_sf"/>
</dbReference>
<dbReference type="KEGG" id="gni:GNIT_2257"/>
<reference evidence="2 3" key="1">
    <citation type="journal article" date="2011" name="J. Bacteriol.">
        <title>Complete genome sequence of seawater bacterium Glaciecola nitratireducens FR1064T.</title>
        <authorList>
            <person name="Bian F."/>
            <person name="Qin Q.L."/>
            <person name="Xie B.B."/>
            <person name="Shu Y.L."/>
            <person name="Zhang X.Y."/>
            <person name="Yu Y."/>
            <person name="Chen B."/>
            <person name="Chen X.L."/>
            <person name="Zhou B.C."/>
            <person name="Zhang Y.Z."/>
        </authorList>
    </citation>
    <scope>NUCLEOTIDE SEQUENCE [LARGE SCALE GENOMIC DNA]</scope>
    <source>
        <strain evidence="3">JCM 12485 / KCTC 12276 / FR1064</strain>
    </source>
</reference>
<dbReference type="Proteomes" id="UP000009282">
    <property type="component" value="Chromosome"/>
</dbReference>
<evidence type="ECO:0000313" key="3">
    <source>
        <dbReference type="Proteomes" id="UP000009282"/>
    </source>
</evidence>
<proteinExistence type="predicted"/>
<dbReference type="RefSeq" id="WP_014109231.1">
    <property type="nucleotide sequence ID" value="NC_016041.1"/>
</dbReference>
<dbReference type="OrthoDB" id="6658153at2"/>
<evidence type="ECO:0000313" key="2">
    <source>
        <dbReference type="EMBL" id="AEP30358.1"/>
    </source>
</evidence>
<dbReference type="SUPFAM" id="SSF49354">
    <property type="entry name" value="PapD-like"/>
    <property type="match status" value="1"/>
</dbReference>
<evidence type="ECO:0008006" key="4">
    <source>
        <dbReference type="Google" id="ProtNLM"/>
    </source>
</evidence>
<evidence type="ECO:0000256" key="1">
    <source>
        <dbReference type="SAM" id="SignalP"/>
    </source>
</evidence>
<dbReference type="EMBL" id="CP003060">
    <property type="protein sequence ID" value="AEP30358.1"/>
    <property type="molecule type" value="Genomic_DNA"/>
</dbReference>
<feature type="chain" id="PRO_5003467556" description="P pilus assembly protein, chaperone PapD" evidence="1">
    <location>
        <begin position="26"/>
        <end position="261"/>
    </location>
</feature>
<dbReference type="AlphaFoldDB" id="G4QKQ5"/>
<name>G4QKQ5_GLANF</name>
<dbReference type="HOGENOM" id="CLU_079620_0_0_6"/>
<organism evidence="2 3">
    <name type="scientific">Glaciecola nitratireducens (strain JCM 12485 / KCTC 12276 / FR1064)</name>
    <dbReference type="NCBI Taxonomy" id="1085623"/>
    <lineage>
        <taxon>Bacteria</taxon>
        <taxon>Pseudomonadati</taxon>
        <taxon>Pseudomonadota</taxon>
        <taxon>Gammaproteobacteria</taxon>
        <taxon>Alteromonadales</taxon>
        <taxon>Alteromonadaceae</taxon>
        <taxon>Brumicola</taxon>
    </lineage>
</organism>
<gene>
    <name evidence="2" type="ordered locus">GNIT_2257</name>
</gene>
<accession>G4QKQ5</accession>
<feature type="signal peptide" evidence="1">
    <location>
        <begin position="1"/>
        <end position="25"/>
    </location>
</feature>
<keyword evidence="1" id="KW-0732">Signal</keyword>
<dbReference type="eggNOG" id="COG3121">
    <property type="taxonomic scope" value="Bacteria"/>
</dbReference>
<sequence length="261" mass="29073">MKLSKFINVTVTTALIGLVASSAQAISLSTYRVYLDNDNNTASFVMFNKGGVPETCSLSLVHNNFSEDGKMLPQDGNELPDNSAEPWMRYSPRSFTVAPRSPQTVRFTIRRKSNTTPAEYRSYLRVSCDKVEEPINSTVTNSNNNSAKLTVQPRIVQNVPVIVRTGKLDASLKFDDFNVADGKVSFSISREGGRSVYGKLEAIDKSNNEMITFRSNVSIYPEVKKVMYSLDINDMPADQVAIRFTEDTKYGGSITHQQDVR</sequence>